<dbReference type="CDD" id="cd08916">
    <property type="entry name" value="TrHb3_P"/>
    <property type="match status" value="1"/>
</dbReference>
<dbReference type="InterPro" id="IPR012292">
    <property type="entry name" value="Globin/Proto"/>
</dbReference>
<dbReference type="Proteomes" id="UP001273350">
    <property type="component" value="Unassembled WGS sequence"/>
</dbReference>
<dbReference type="Gene3D" id="1.10.490.10">
    <property type="entry name" value="Globins"/>
    <property type="match status" value="1"/>
</dbReference>
<dbReference type="InterPro" id="IPR009050">
    <property type="entry name" value="Globin-like_sf"/>
</dbReference>
<proteinExistence type="predicted"/>
<gene>
    <name evidence="1" type="ORF">SGQ83_15255</name>
</gene>
<evidence type="ECO:0000313" key="2">
    <source>
        <dbReference type="Proteomes" id="UP001273350"/>
    </source>
</evidence>
<protein>
    <submittedName>
        <fullName evidence="1">Group III truncated hemoglobin</fullName>
    </submittedName>
</protein>
<comment type="caution">
    <text evidence="1">The sequence shown here is derived from an EMBL/GenBank/DDBJ whole genome shotgun (WGS) entry which is preliminary data.</text>
</comment>
<reference evidence="1 2" key="1">
    <citation type="submission" date="2023-11" db="EMBL/GenBank/DDBJ databases">
        <title>Unpublished Manusciprt.</title>
        <authorList>
            <person name="Saticioglu I.B."/>
            <person name="Ay H."/>
            <person name="Ajmi N."/>
            <person name="Altun S."/>
            <person name="Duman M."/>
        </authorList>
    </citation>
    <scope>NUCLEOTIDE SEQUENCE [LARGE SCALE GENOMIC DNA]</scope>
    <source>
        <strain evidence="1 2">Fl-318</strain>
    </source>
</reference>
<organism evidence="1 2">
    <name type="scientific">Flavobacterium cupriresistens</name>
    <dbReference type="NCBI Taxonomy" id="2893885"/>
    <lineage>
        <taxon>Bacteria</taxon>
        <taxon>Pseudomonadati</taxon>
        <taxon>Bacteroidota</taxon>
        <taxon>Flavobacteriia</taxon>
        <taxon>Flavobacteriales</taxon>
        <taxon>Flavobacteriaceae</taxon>
        <taxon>Flavobacterium</taxon>
    </lineage>
</organism>
<sequence length="139" mass="16621">MRKQIENRADIAILVHTFYTKIRADAEIGFYFNTMIKDWDAHLEKLTDFWETNLFAVKKYKGNPHAVHNEVDTYFDGKITSNEFGIWLNYWFQTLEELFEGENAETLKRRARKMGTFLFMSMFEHRKKLAENTIYCSKA</sequence>
<keyword evidence="2" id="KW-1185">Reference proteome</keyword>
<dbReference type="SUPFAM" id="SSF46458">
    <property type="entry name" value="Globin-like"/>
    <property type="match status" value="1"/>
</dbReference>
<evidence type="ECO:0000313" key="1">
    <source>
        <dbReference type="EMBL" id="MDX6190715.1"/>
    </source>
</evidence>
<dbReference type="EMBL" id="JAWXVI010000008">
    <property type="protein sequence ID" value="MDX6190715.1"/>
    <property type="molecule type" value="Genomic_DNA"/>
</dbReference>
<dbReference type="RefSeq" id="WP_230004490.1">
    <property type="nucleotide sequence ID" value="NZ_CP087134.1"/>
</dbReference>
<accession>A0ABU4RDQ9</accession>
<name>A0ABU4RDQ9_9FLAO</name>